<organism evidence="7 8">
    <name type="scientific">Mycoplana ramosa</name>
    <name type="common">Mycoplana bullata</name>
    <dbReference type="NCBI Taxonomy" id="40837"/>
    <lineage>
        <taxon>Bacteria</taxon>
        <taxon>Pseudomonadati</taxon>
        <taxon>Pseudomonadota</taxon>
        <taxon>Alphaproteobacteria</taxon>
        <taxon>Hyphomicrobiales</taxon>
        <taxon>Rhizobiaceae</taxon>
        <taxon>Mycoplana</taxon>
    </lineage>
</organism>
<dbReference type="InterPro" id="IPR000760">
    <property type="entry name" value="Inositol_monophosphatase-like"/>
</dbReference>
<evidence type="ECO:0000313" key="7">
    <source>
        <dbReference type="EMBL" id="MFD1328766.1"/>
    </source>
</evidence>
<dbReference type="CDD" id="cd01638">
    <property type="entry name" value="CysQ"/>
    <property type="match status" value="1"/>
</dbReference>
<evidence type="ECO:0000256" key="6">
    <source>
        <dbReference type="HAMAP-Rule" id="MF_02095"/>
    </source>
</evidence>
<dbReference type="Gene3D" id="3.40.190.80">
    <property type="match status" value="1"/>
</dbReference>
<comment type="subcellular location">
    <subcellularLocation>
        <location evidence="6">Cell inner membrane</location>
        <topology evidence="6">Peripheral membrane protein</topology>
        <orientation evidence="6">Cytoplasmic side</orientation>
    </subcellularLocation>
</comment>
<reference evidence="8" key="1">
    <citation type="journal article" date="2019" name="Int. J. Syst. Evol. Microbiol.">
        <title>The Global Catalogue of Microorganisms (GCM) 10K type strain sequencing project: providing services to taxonomists for standard genome sequencing and annotation.</title>
        <authorList>
            <consortium name="The Broad Institute Genomics Platform"/>
            <consortium name="The Broad Institute Genome Sequencing Center for Infectious Disease"/>
            <person name="Wu L."/>
            <person name="Ma J."/>
        </authorList>
    </citation>
    <scope>NUCLEOTIDE SEQUENCE [LARGE SCALE GENOMIC DNA]</scope>
    <source>
        <strain evidence="8">CCUG 55609</strain>
    </source>
</reference>
<gene>
    <name evidence="6 7" type="primary">cysQ</name>
    <name evidence="7" type="ORF">ACFQ33_12785</name>
</gene>
<dbReference type="PRINTS" id="PR00377">
    <property type="entry name" value="IMPHPHTASES"/>
</dbReference>
<dbReference type="PANTHER" id="PTHR43028:SF5">
    <property type="entry name" value="3'(2'),5'-BISPHOSPHATE NUCLEOTIDASE 1"/>
    <property type="match status" value="1"/>
</dbReference>
<dbReference type="Pfam" id="PF00459">
    <property type="entry name" value="Inositol_P"/>
    <property type="match status" value="1"/>
</dbReference>
<feature type="binding site" evidence="6">
    <location>
        <position position="217"/>
    </location>
    <ligand>
        <name>Mg(2+)</name>
        <dbReference type="ChEBI" id="CHEBI:18420"/>
        <label>2</label>
    </ligand>
</feature>
<feature type="binding site" evidence="6">
    <location>
        <position position="68"/>
    </location>
    <ligand>
        <name>Mg(2+)</name>
        <dbReference type="ChEBI" id="CHEBI:18420"/>
        <label>1</label>
    </ligand>
</feature>
<dbReference type="HAMAP" id="MF_02095">
    <property type="entry name" value="CysQ"/>
    <property type="match status" value="1"/>
</dbReference>
<evidence type="ECO:0000256" key="2">
    <source>
        <dbReference type="ARBA" id="ARBA00022475"/>
    </source>
</evidence>
<proteinExistence type="inferred from homology"/>
<dbReference type="EC" id="3.1.3.7" evidence="6"/>
<dbReference type="NCBIfam" id="TIGR01331">
    <property type="entry name" value="bisphos_cysQ"/>
    <property type="match status" value="1"/>
</dbReference>
<dbReference type="EMBL" id="JBHTNF010000007">
    <property type="protein sequence ID" value="MFD1328766.1"/>
    <property type="molecule type" value="Genomic_DNA"/>
</dbReference>
<evidence type="ECO:0000256" key="1">
    <source>
        <dbReference type="ARBA" id="ARBA00005289"/>
    </source>
</evidence>
<evidence type="ECO:0000313" key="8">
    <source>
        <dbReference type="Proteomes" id="UP001597173"/>
    </source>
</evidence>
<feature type="binding site" evidence="6">
    <location>
        <position position="88"/>
    </location>
    <ligand>
        <name>Mg(2+)</name>
        <dbReference type="ChEBI" id="CHEBI:18420"/>
        <label>1</label>
    </ligand>
</feature>
<dbReference type="InterPro" id="IPR020550">
    <property type="entry name" value="Inositol_monophosphatase_CS"/>
</dbReference>
<keyword evidence="3 6" id="KW-0997">Cell inner membrane</keyword>
<feature type="binding site" evidence="6">
    <location>
        <position position="90"/>
    </location>
    <ligand>
        <name>Mg(2+)</name>
        <dbReference type="ChEBI" id="CHEBI:18420"/>
        <label>1</label>
    </ligand>
</feature>
<feature type="binding site" evidence="6">
    <location>
        <begin position="90"/>
        <end position="93"/>
    </location>
    <ligand>
        <name>substrate</name>
    </ligand>
</feature>
<dbReference type="RefSeq" id="WP_374839588.1">
    <property type="nucleotide sequence ID" value="NZ_JBHEEW010000009.1"/>
</dbReference>
<feature type="binding site" evidence="6">
    <location>
        <position position="68"/>
    </location>
    <ligand>
        <name>substrate</name>
    </ligand>
</feature>
<comment type="catalytic activity">
    <reaction evidence="6">
        <text>adenosine 3',5'-bisphosphate + H2O = AMP + phosphate</text>
        <dbReference type="Rhea" id="RHEA:10040"/>
        <dbReference type="ChEBI" id="CHEBI:15377"/>
        <dbReference type="ChEBI" id="CHEBI:43474"/>
        <dbReference type="ChEBI" id="CHEBI:58343"/>
        <dbReference type="ChEBI" id="CHEBI:456215"/>
        <dbReference type="EC" id="3.1.3.7"/>
    </reaction>
</comment>
<keyword evidence="5 6" id="KW-0472">Membrane</keyword>
<keyword evidence="6" id="KW-0460">Magnesium</keyword>
<accession>A0ABW3YXT4</accession>
<keyword evidence="6" id="KW-0479">Metal-binding</keyword>
<evidence type="ECO:0000256" key="4">
    <source>
        <dbReference type="ARBA" id="ARBA00022801"/>
    </source>
</evidence>
<evidence type="ECO:0000256" key="3">
    <source>
        <dbReference type="ARBA" id="ARBA00022519"/>
    </source>
</evidence>
<dbReference type="SUPFAM" id="SSF56655">
    <property type="entry name" value="Carbohydrate phosphatase"/>
    <property type="match status" value="1"/>
</dbReference>
<feature type="binding site" evidence="6">
    <location>
        <position position="217"/>
    </location>
    <ligand>
        <name>substrate</name>
    </ligand>
</feature>
<comment type="function">
    <text evidence="6">Converts adenosine-3',5'-bisphosphate (PAP) to AMP.</text>
</comment>
<sequence>MTLSARLIDGLEAAALDAGKAILEVYHAGPTVSFKDDQSPVTEADERAEAIILSHLAAAYPDIPVVAEEAVAAGRVPNIGAGRFFLVDPLDGTREFIDRRDEFTVNIALIEDGIPIAGVVYAPALGVAYSGSANHAEKLEIGPNFSILRRQTISCRPRGAQLTAVVSRSHGDPKTEAFLEERGVTDRRSIGSSLKFCLLAEGLADVYPRFGRTMEWDTAAGDAVLRAAGGRLSQPDGSPFVYGKANQPSDAAFANPAFIGWACDGGGEQTDTVEAIATCHNMTGMTRQR</sequence>
<comment type="similarity">
    <text evidence="1 6">Belongs to the inositol monophosphatase superfamily. CysQ family.</text>
</comment>
<dbReference type="GO" id="GO:0008441">
    <property type="term" value="F:3'(2'),5'-bisphosphate nucleotidase activity"/>
    <property type="evidence" value="ECO:0007669"/>
    <property type="project" value="UniProtKB-EC"/>
</dbReference>
<protein>
    <recommendedName>
        <fullName evidence="6">3'(2'),5'-bisphosphate nucleotidase CysQ</fullName>
        <ecNumber evidence="6">3.1.3.7</ecNumber>
    </recommendedName>
    <alternativeName>
        <fullName evidence="6">3'(2'),5-bisphosphonucleoside 3'(2')-phosphohydrolase</fullName>
    </alternativeName>
    <alternativeName>
        <fullName evidence="6">3'-phosphoadenosine 5'-phosphate phosphatase</fullName>
        <shortName evidence="6">PAP phosphatase</shortName>
    </alternativeName>
</protein>
<dbReference type="InterPro" id="IPR006240">
    <property type="entry name" value="CysQ"/>
</dbReference>
<dbReference type="InterPro" id="IPR050725">
    <property type="entry name" value="CysQ/Inositol_MonoPase"/>
</dbReference>
<name>A0ABW3YXT4_MYCRA</name>
<feature type="binding site" evidence="6">
    <location>
        <position position="88"/>
    </location>
    <ligand>
        <name>Mg(2+)</name>
        <dbReference type="ChEBI" id="CHEBI:18420"/>
        <label>2</label>
    </ligand>
</feature>
<dbReference type="Gene3D" id="3.30.540.10">
    <property type="entry name" value="Fructose-1,6-Bisphosphatase, subunit A, domain 1"/>
    <property type="match status" value="1"/>
</dbReference>
<feature type="binding site" evidence="6">
    <location>
        <position position="91"/>
    </location>
    <ligand>
        <name>Mg(2+)</name>
        <dbReference type="ChEBI" id="CHEBI:18420"/>
        <label>2</label>
    </ligand>
</feature>
<comment type="caution">
    <text evidence="7">The sequence shown here is derived from an EMBL/GenBank/DDBJ whole genome shotgun (WGS) entry which is preliminary data.</text>
</comment>
<comment type="cofactor">
    <cofactor evidence="6">
        <name>Mg(2+)</name>
        <dbReference type="ChEBI" id="CHEBI:18420"/>
    </cofactor>
</comment>
<keyword evidence="4 6" id="KW-0378">Hydrolase</keyword>
<keyword evidence="8" id="KW-1185">Reference proteome</keyword>
<keyword evidence="2 6" id="KW-1003">Cell membrane</keyword>
<dbReference type="Proteomes" id="UP001597173">
    <property type="component" value="Unassembled WGS sequence"/>
</dbReference>
<dbReference type="PROSITE" id="PS00630">
    <property type="entry name" value="IMP_2"/>
    <property type="match status" value="1"/>
</dbReference>
<dbReference type="PANTHER" id="PTHR43028">
    <property type="entry name" value="3'(2'),5'-BISPHOSPHATE NUCLEOTIDASE 1"/>
    <property type="match status" value="1"/>
</dbReference>
<evidence type="ECO:0000256" key="5">
    <source>
        <dbReference type="ARBA" id="ARBA00023136"/>
    </source>
</evidence>